<comment type="caution">
    <text evidence="1">The sequence shown here is derived from an EMBL/GenBank/DDBJ whole genome shotgun (WGS) entry which is preliminary data.</text>
</comment>
<feature type="non-terminal residue" evidence="1">
    <location>
        <position position="1"/>
    </location>
</feature>
<protein>
    <submittedName>
        <fullName evidence="1">Uncharacterized protein</fullName>
    </submittedName>
</protein>
<reference evidence="1 2" key="2">
    <citation type="submission" date="2008-10" db="EMBL/GenBank/DDBJ databases">
        <authorList>
            <person name="Fulton L."/>
            <person name="Clifton S."/>
            <person name="Fulton B."/>
            <person name="Xu J."/>
            <person name="Minx P."/>
            <person name="Pepin K.H."/>
            <person name="Johnson M."/>
            <person name="Thiruvilangam P."/>
            <person name="Bhonagiri V."/>
            <person name="Nash W.E."/>
            <person name="Mardis E.R."/>
            <person name="Wilson R.K."/>
        </authorList>
    </citation>
    <scope>NUCLEOTIDE SEQUENCE [LARGE SCALE GENOMIC DNA]</scope>
    <source>
        <strain evidence="1 2">DSM 13279</strain>
    </source>
</reference>
<organism evidence="1 2">
    <name type="scientific">Collinsella stercoris DSM 13279</name>
    <dbReference type="NCBI Taxonomy" id="445975"/>
    <lineage>
        <taxon>Bacteria</taxon>
        <taxon>Bacillati</taxon>
        <taxon>Actinomycetota</taxon>
        <taxon>Coriobacteriia</taxon>
        <taxon>Coriobacteriales</taxon>
        <taxon>Coriobacteriaceae</taxon>
        <taxon>Collinsella</taxon>
    </lineage>
</organism>
<sequence>RLFCAEFRTPPHTVSADAVTVEFTGASTAAVSRRAGVWFDDEAEGAA</sequence>
<keyword evidence="2" id="KW-1185">Reference proteome</keyword>
<accession>B6GDY2</accession>
<evidence type="ECO:0000313" key="1">
    <source>
        <dbReference type="EMBL" id="EEA89507.1"/>
    </source>
</evidence>
<dbReference type="EMBL" id="ABXJ01000132">
    <property type="protein sequence ID" value="EEA89507.1"/>
    <property type="molecule type" value="Genomic_DNA"/>
</dbReference>
<gene>
    <name evidence="1" type="ORF">COLSTE_02317</name>
</gene>
<dbReference type="Proteomes" id="UP000003560">
    <property type="component" value="Unassembled WGS sequence"/>
</dbReference>
<proteinExistence type="predicted"/>
<dbReference type="HOGENOM" id="CLU_3161444_0_0_11"/>
<name>B6GDY2_9ACTN</name>
<reference evidence="1 2" key="1">
    <citation type="submission" date="2008-10" db="EMBL/GenBank/DDBJ databases">
        <title>Draft genome sequence of Collinsella stercoris (DSM 13279).</title>
        <authorList>
            <person name="Sudarsanam P."/>
            <person name="Ley R."/>
            <person name="Guruge J."/>
            <person name="Turnbaugh P.J."/>
            <person name="Mahowald M."/>
            <person name="Liep D."/>
            <person name="Gordon J."/>
        </authorList>
    </citation>
    <scope>NUCLEOTIDE SEQUENCE [LARGE SCALE GENOMIC DNA]</scope>
    <source>
        <strain evidence="1 2">DSM 13279</strain>
    </source>
</reference>
<dbReference type="AlphaFoldDB" id="B6GDY2"/>
<evidence type="ECO:0000313" key="2">
    <source>
        <dbReference type="Proteomes" id="UP000003560"/>
    </source>
</evidence>